<evidence type="ECO:0000313" key="15">
    <source>
        <dbReference type="Proteomes" id="UP000653343"/>
    </source>
</evidence>
<dbReference type="PANTHER" id="PTHR30046:SF0">
    <property type="entry name" value="FLAGELLAR M-RING PROTEIN"/>
    <property type="match status" value="1"/>
</dbReference>
<dbReference type="Pfam" id="PF08345">
    <property type="entry name" value="YscJ_FliF_C"/>
    <property type="match status" value="1"/>
</dbReference>
<evidence type="ECO:0000256" key="4">
    <source>
        <dbReference type="ARBA" id="ARBA00022475"/>
    </source>
</evidence>
<comment type="caution">
    <text evidence="14">The sequence shown here is derived from an EMBL/GenBank/DDBJ whole genome shotgun (WGS) entry which is preliminary data.</text>
</comment>
<name>A0ABQ2Y1D1_9BURK</name>
<dbReference type="PRINTS" id="PR01009">
    <property type="entry name" value="FLGMRINGFLIF"/>
</dbReference>
<keyword evidence="4" id="KW-1003">Cell membrane</keyword>
<evidence type="ECO:0000256" key="3">
    <source>
        <dbReference type="ARBA" id="ARBA00007971"/>
    </source>
</evidence>
<feature type="domain" description="Flagellar M-ring N-terminal" evidence="12">
    <location>
        <begin position="56"/>
        <end position="230"/>
    </location>
</feature>
<feature type="compositionally biased region" description="Basic and acidic residues" evidence="10">
    <location>
        <begin position="521"/>
        <end position="532"/>
    </location>
</feature>
<dbReference type="InterPro" id="IPR000067">
    <property type="entry name" value="FlgMring_FliF"/>
</dbReference>
<feature type="transmembrane region" description="Helical" evidence="11">
    <location>
        <begin position="34"/>
        <end position="54"/>
    </location>
</feature>
<dbReference type="InterPro" id="IPR045851">
    <property type="entry name" value="AMP-bd_C_sf"/>
</dbReference>
<evidence type="ECO:0000256" key="10">
    <source>
        <dbReference type="SAM" id="MobiDB-lite"/>
    </source>
</evidence>
<sequence length="594" mass="64381">MATADTSISPEQMQETPDETPKIFGIRQTPGIRMAMLSGGAALVVALMAGIWLWSQQPDYKVLFSNFNDRDGGAIVASLQQMNVPYKYSETGNAILVPAAQVHDARLKLASQGLPKGGNVGFELMENQKLGISQFLEQVNFQRALEGELARSIQALASVQTARVHLAIPKQSVFIRDQQKPTASVLLNLYPGRNLDIPQVSAIVHLVASSVPDLPTANVSIVDQNGNLLSDPARLAANQEKNKLDPAQLKYIKDYEEGIVKRVESIIAPIVGTNNVHAQATADIDFSRSEQAAESYRPNSPPEASAIRSQQSSEVYNKNDGPSGVPGALTNQPPAPATAPLVTGNATTASGAAANGVVHKDSTVNYEVDKTVRYTQQAMGGVKRLTVAVVVNYKNEVDKNGKSTPRPLTDQEKEQITALAREAMGYNKDRGDSISVANSLFIPDEKETVDTPLWKQPEMLTIAKELGKYLLMAIAFAYLFFGYLRPILYKMMGRDLAKEKAEKEAKAKAETEAKLAAEAAAKAEEEERKAAAEEDGADIDDDGSVVELSGDGMDAQEGHKPQSIYEQNLALARELAMKDPKIVAQVIKKWVNNE</sequence>
<keyword evidence="7 11" id="KW-0472">Membrane</keyword>
<gene>
    <name evidence="14" type="primary">fliF</name>
    <name evidence="14" type="ORF">GCM10010946_29930</name>
</gene>
<keyword evidence="15" id="KW-1185">Reference proteome</keyword>
<feature type="region of interest" description="Disordered" evidence="10">
    <location>
        <begin position="521"/>
        <end position="561"/>
    </location>
</feature>
<evidence type="ECO:0000256" key="5">
    <source>
        <dbReference type="ARBA" id="ARBA00022692"/>
    </source>
</evidence>
<keyword evidence="8 9" id="KW-0975">Bacterial flagellum</keyword>
<evidence type="ECO:0000313" key="14">
    <source>
        <dbReference type="EMBL" id="GGX49277.1"/>
    </source>
</evidence>
<reference evidence="15" key="1">
    <citation type="journal article" date="2019" name="Int. J. Syst. Evol. Microbiol.">
        <title>The Global Catalogue of Microorganisms (GCM) 10K type strain sequencing project: providing services to taxonomists for standard genome sequencing and annotation.</title>
        <authorList>
            <consortium name="The Broad Institute Genomics Platform"/>
            <consortium name="The Broad Institute Genome Sequencing Center for Infectious Disease"/>
            <person name="Wu L."/>
            <person name="Ma J."/>
        </authorList>
    </citation>
    <scope>NUCLEOTIDE SEQUENCE [LARGE SCALE GENOMIC DNA]</scope>
    <source>
        <strain evidence="15">KCTC 23917</strain>
    </source>
</reference>
<dbReference type="InterPro" id="IPR043427">
    <property type="entry name" value="YscJ/FliF"/>
</dbReference>
<keyword evidence="5 11" id="KW-0812">Transmembrane</keyword>
<dbReference type="InterPro" id="IPR006182">
    <property type="entry name" value="FliF_N_dom"/>
</dbReference>
<evidence type="ECO:0000256" key="8">
    <source>
        <dbReference type="ARBA" id="ARBA00023143"/>
    </source>
</evidence>
<feature type="region of interest" description="Disordered" evidence="10">
    <location>
        <begin position="1"/>
        <end position="22"/>
    </location>
</feature>
<comment type="similarity">
    <text evidence="3 9">Belongs to the FliF family.</text>
</comment>
<dbReference type="Proteomes" id="UP000653343">
    <property type="component" value="Unassembled WGS sequence"/>
</dbReference>
<keyword evidence="14" id="KW-0282">Flagellum</keyword>
<dbReference type="Gene3D" id="3.30.300.30">
    <property type="match status" value="1"/>
</dbReference>
<feature type="compositionally biased region" description="Polar residues" evidence="10">
    <location>
        <begin position="1"/>
        <end position="15"/>
    </location>
</feature>
<feature type="compositionally biased region" description="Acidic residues" evidence="10">
    <location>
        <begin position="533"/>
        <end position="544"/>
    </location>
</feature>
<evidence type="ECO:0000256" key="11">
    <source>
        <dbReference type="SAM" id="Phobius"/>
    </source>
</evidence>
<dbReference type="PIRSF" id="PIRSF004862">
    <property type="entry name" value="FliF"/>
    <property type="match status" value="1"/>
</dbReference>
<dbReference type="InterPro" id="IPR013556">
    <property type="entry name" value="Flag_M-ring_C"/>
</dbReference>
<feature type="compositionally biased region" description="Polar residues" evidence="10">
    <location>
        <begin position="307"/>
        <end position="316"/>
    </location>
</feature>
<dbReference type="NCBIfam" id="TIGR00206">
    <property type="entry name" value="fliF"/>
    <property type="match status" value="1"/>
</dbReference>
<organism evidence="14 15">
    <name type="scientific">Undibacterium squillarum</name>
    <dbReference type="NCBI Taxonomy" id="1131567"/>
    <lineage>
        <taxon>Bacteria</taxon>
        <taxon>Pseudomonadati</taxon>
        <taxon>Pseudomonadota</taxon>
        <taxon>Betaproteobacteria</taxon>
        <taxon>Burkholderiales</taxon>
        <taxon>Oxalobacteraceae</taxon>
        <taxon>Undibacterium</taxon>
    </lineage>
</organism>
<evidence type="ECO:0000256" key="7">
    <source>
        <dbReference type="ARBA" id="ARBA00023136"/>
    </source>
</evidence>
<accession>A0ABQ2Y1D1</accession>
<feature type="transmembrane region" description="Helical" evidence="11">
    <location>
        <begin position="466"/>
        <end position="484"/>
    </location>
</feature>
<evidence type="ECO:0000259" key="12">
    <source>
        <dbReference type="Pfam" id="PF01514"/>
    </source>
</evidence>
<keyword evidence="6 11" id="KW-1133">Transmembrane helix</keyword>
<comment type="subcellular location">
    <subcellularLocation>
        <location evidence="1 9">Bacterial flagellum basal body</location>
    </subcellularLocation>
    <subcellularLocation>
        <location evidence="2">Cell membrane</location>
        <topology evidence="2">Multi-pass membrane protein</topology>
    </subcellularLocation>
</comment>
<evidence type="ECO:0000256" key="9">
    <source>
        <dbReference type="PIRNR" id="PIRNR004862"/>
    </source>
</evidence>
<evidence type="ECO:0000256" key="6">
    <source>
        <dbReference type="ARBA" id="ARBA00022989"/>
    </source>
</evidence>
<proteinExistence type="inferred from homology"/>
<evidence type="ECO:0000259" key="13">
    <source>
        <dbReference type="Pfam" id="PF08345"/>
    </source>
</evidence>
<feature type="region of interest" description="Disordered" evidence="10">
    <location>
        <begin position="289"/>
        <end position="343"/>
    </location>
</feature>
<evidence type="ECO:0000256" key="2">
    <source>
        <dbReference type="ARBA" id="ARBA00004651"/>
    </source>
</evidence>
<comment type="function">
    <text evidence="9">The M ring may be actively involved in energy transduction.</text>
</comment>
<dbReference type="Pfam" id="PF01514">
    <property type="entry name" value="YscJ_FliF"/>
    <property type="match status" value="1"/>
</dbReference>
<dbReference type="PANTHER" id="PTHR30046">
    <property type="entry name" value="FLAGELLAR M-RING PROTEIN"/>
    <property type="match status" value="1"/>
</dbReference>
<evidence type="ECO:0000256" key="1">
    <source>
        <dbReference type="ARBA" id="ARBA00004117"/>
    </source>
</evidence>
<protein>
    <recommendedName>
        <fullName evidence="9">Flagellar M-ring protein</fullName>
    </recommendedName>
</protein>
<keyword evidence="14" id="KW-0966">Cell projection</keyword>
<keyword evidence="14" id="KW-0969">Cilium</keyword>
<dbReference type="EMBL" id="BMYU01000008">
    <property type="protein sequence ID" value="GGX49277.1"/>
    <property type="molecule type" value="Genomic_DNA"/>
</dbReference>
<feature type="domain" description="Flagellar M-ring C-terminal" evidence="13">
    <location>
        <begin position="268"/>
        <end position="441"/>
    </location>
</feature>